<dbReference type="RefSeq" id="WP_203897686.1">
    <property type="nucleotide sequence ID" value="NZ_BOPF01000003.1"/>
</dbReference>
<dbReference type="Proteomes" id="UP000619260">
    <property type="component" value="Unassembled WGS sequence"/>
</dbReference>
<dbReference type="AlphaFoldDB" id="A0A8J4DN80"/>
<keyword evidence="2" id="KW-1185">Reference proteome</keyword>
<accession>A0A8J4DN80</accession>
<evidence type="ECO:0000313" key="2">
    <source>
        <dbReference type="Proteomes" id="UP000619260"/>
    </source>
</evidence>
<proteinExistence type="predicted"/>
<reference evidence="1" key="1">
    <citation type="submission" date="2021-01" db="EMBL/GenBank/DDBJ databases">
        <title>Whole genome shotgun sequence of Virgisporangium aliadipatigenens NBRC 105644.</title>
        <authorList>
            <person name="Komaki H."/>
            <person name="Tamura T."/>
        </authorList>
    </citation>
    <scope>NUCLEOTIDE SEQUENCE</scope>
    <source>
        <strain evidence="1">NBRC 105644</strain>
    </source>
</reference>
<dbReference type="EMBL" id="BOPF01000003">
    <property type="protein sequence ID" value="GIJ44109.1"/>
    <property type="molecule type" value="Genomic_DNA"/>
</dbReference>
<evidence type="ECO:0000313" key="1">
    <source>
        <dbReference type="EMBL" id="GIJ44109.1"/>
    </source>
</evidence>
<gene>
    <name evidence="1" type="ORF">Val02_09950</name>
</gene>
<organism evidence="1 2">
    <name type="scientific">Virgisporangium aliadipatigenens</name>
    <dbReference type="NCBI Taxonomy" id="741659"/>
    <lineage>
        <taxon>Bacteria</taxon>
        <taxon>Bacillati</taxon>
        <taxon>Actinomycetota</taxon>
        <taxon>Actinomycetes</taxon>
        <taxon>Micromonosporales</taxon>
        <taxon>Micromonosporaceae</taxon>
        <taxon>Virgisporangium</taxon>
    </lineage>
</organism>
<comment type="caution">
    <text evidence="1">The sequence shown here is derived from an EMBL/GenBank/DDBJ whole genome shotgun (WGS) entry which is preliminary data.</text>
</comment>
<sequence length="64" mass="7011">MEYWDRVVGPRGVGWLPGPSSAVTMAIVGERHQAGDMSFTLLLGRGEPILFRPLTGRRDATEAQ</sequence>
<name>A0A8J4DN80_9ACTN</name>
<protein>
    <submittedName>
        <fullName evidence="1">Uncharacterized protein</fullName>
    </submittedName>
</protein>